<protein>
    <submittedName>
        <fullName evidence="2">Uncharacterized protein</fullName>
    </submittedName>
</protein>
<feature type="compositionally biased region" description="Pro residues" evidence="1">
    <location>
        <begin position="37"/>
        <end position="49"/>
    </location>
</feature>
<sequence>MGLARDSKVIVGEVILCGPATKGLINDSWTYGDEEPPSIPQPLHRPPIANPSLQQPLPAQPRGPC</sequence>
<organism evidence="2 3">
    <name type="scientific">Portunus trituberculatus</name>
    <name type="common">Swimming crab</name>
    <name type="synonym">Neptunus trituberculatus</name>
    <dbReference type="NCBI Taxonomy" id="210409"/>
    <lineage>
        <taxon>Eukaryota</taxon>
        <taxon>Metazoa</taxon>
        <taxon>Ecdysozoa</taxon>
        <taxon>Arthropoda</taxon>
        <taxon>Crustacea</taxon>
        <taxon>Multicrustacea</taxon>
        <taxon>Malacostraca</taxon>
        <taxon>Eumalacostraca</taxon>
        <taxon>Eucarida</taxon>
        <taxon>Decapoda</taxon>
        <taxon>Pleocyemata</taxon>
        <taxon>Brachyura</taxon>
        <taxon>Eubrachyura</taxon>
        <taxon>Portunoidea</taxon>
        <taxon>Portunidae</taxon>
        <taxon>Portuninae</taxon>
        <taxon>Portunus</taxon>
    </lineage>
</organism>
<dbReference type="Proteomes" id="UP000324222">
    <property type="component" value="Unassembled WGS sequence"/>
</dbReference>
<name>A0A5B7JW79_PORTR</name>
<proteinExistence type="predicted"/>
<evidence type="ECO:0000313" key="2">
    <source>
        <dbReference type="EMBL" id="MPC96594.1"/>
    </source>
</evidence>
<evidence type="ECO:0000256" key="1">
    <source>
        <dbReference type="SAM" id="MobiDB-lite"/>
    </source>
</evidence>
<reference evidence="2 3" key="1">
    <citation type="submission" date="2019-05" db="EMBL/GenBank/DDBJ databases">
        <title>Another draft genome of Portunus trituberculatus and its Hox gene families provides insights of decapod evolution.</title>
        <authorList>
            <person name="Jeong J.-H."/>
            <person name="Song I."/>
            <person name="Kim S."/>
            <person name="Choi T."/>
            <person name="Kim D."/>
            <person name="Ryu S."/>
            <person name="Kim W."/>
        </authorList>
    </citation>
    <scope>NUCLEOTIDE SEQUENCE [LARGE SCALE GENOMIC DNA]</scope>
    <source>
        <tissue evidence="2">Muscle</tissue>
    </source>
</reference>
<feature type="region of interest" description="Disordered" evidence="1">
    <location>
        <begin position="26"/>
        <end position="65"/>
    </location>
</feature>
<dbReference type="AlphaFoldDB" id="A0A5B7JW79"/>
<keyword evidence="3" id="KW-1185">Reference proteome</keyword>
<evidence type="ECO:0000313" key="3">
    <source>
        <dbReference type="Proteomes" id="UP000324222"/>
    </source>
</evidence>
<gene>
    <name evidence="2" type="ORF">E2C01_091860</name>
</gene>
<comment type="caution">
    <text evidence="2">The sequence shown here is derived from an EMBL/GenBank/DDBJ whole genome shotgun (WGS) entry which is preliminary data.</text>
</comment>
<accession>A0A5B7JW79</accession>
<dbReference type="EMBL" id="VSRR010106626">
    <property type="protein sequence ID" value="MPC96594.1"/>
    <property type="molecule type" value="Genomic_DNA"/>
</dbReference>